<evidence type="ECO:0000256" key="1">
    <source>
        <dbReference type="SAM" id="SignalP"/>
    </source>
</evidence>
<dbReference type="Proteomes" id="UP000093962">
    <property type="component" value="Unassembled WGS sequence"/>
</dbReference>
<dbReference type="RefSeq" id="WP_061001595.1">
    <property type="nucleotide sequence ID" value="NZ_LSKA01000160.1"/>
</dbReference>
<feature type="chain" id="PRO_5008295499" description="DUF732 domain-containing protein" evidence="1">
    <location>
        <begin position="30"/>
        <end position="68"/>
    </location>
</feature>
<feature type="signal peptide" evidence="1">
    <location>
        <begin position="1"/>
        <end position="29"/>
    </location>
</feature>
<accession>A0A1A0N0F5</accession>
<dbReference type="AlphaFoldDB" id="A0A1A0N0F5"/>
<evidence type="ECO:0000313" key="3">
    <source>
        <dbReference type="Proteomes" id="UP000093962"/>
    </source>
</evidence>
<organism evidence="2 3">
    <name type="scientific">Mycolicibacterium mucogenicum</name>
    <name type="common">Mycobacterium mucogenicum</name>
    <dbReference type="NCBI Taxonomy" id="56689"/>
    <lineage>
        <taxon>Bacteria</taxon>
        <taxon>Bacillati</taxon>
        <taxon>Actinomycetota</taxon>
        <taxon>Actinomycetes</taxon>
        <taxon>Mycobacteriales</taxon>
        <taxon>Mycobacteriaceae</taxon>
        <taxon>Mycolicibacterium</taxon>
    </lineage>
</organism>
<gene>
    <name evidence="2" type="ORF">A5642_11000</name>
</gene>
<evidence type="ECO:0008006" key="4">
    <source>
        <dbReference type="Google" id="ProtNLM"/>
    </source>
</evidence>
<name>A0A1A0N0F5_MYCMU</name>
<dbReference type="OrthoDB" id="4641704at2"/>
<keyword evidence="1" id="KW-0732">Signal</keyword>
<evidence type="ECO:0000313" key="2">
    <source>
        <dbReference type="EMBL" id="OBA91102.1"/>
    </source>
</evidence>
<protein>
    <recommendedName>
        <fullName evidence="4">DUF732 domain-containing protein</fullName>
    </recommendedName>
</protein>
<proteinExistence type="predicted"/>
<sequence length="68" mass="7011">MKNPIKFIAPAMAAAGIAGALLLAPIASADTDPLIPNGSDPHSSYVLGEHFSNHDEANQSAGYLDTSF</sequence>
<comment type="caution">
    <text evidence="2">The sequence shown here is derived from an EMBL/GenBank/DDBJ whole genome shotgun (WGS) entry which is preliminary data.</text>
</comment>
<dbReference type="EMBL" id="LZSF01000037">
    <property type="protein sequence ID" value="OBA91102.1"/>
    <property type="molecule type" value="Genomic_DNA"/>
</dbReference>
<reference evidence="2 3" key="1">
    <citation type="submission" date="2016-06" db="EMBL/GenBank/DDBJ databases">
        <authorList>
            <person name="Kjaerup R.B."/>
            <person name="Dalgaard T.S."/>
            <person name="Juul-Madsen H.R."/>
        </authorList>
    </citation>
    <scope>NUCLEOTIDE SEQUENCE [LARGE SCALE GENOMIC DNA]</scope>
    <source>
        <strain evidence="2 3">1199456.5</strain>
    </source>
</reference>